<dbReference type="AlphaFoldDB" id="A0AAV0PBX4"/>
<evidence type="ECO:0000313" key="2">
    <source>
        <dbReference type="Proteomes" id="UP001154282"/>
    </source>
</evidence>
<evidence type="ECO:0000313" key="1">
    <source>
        <dbReference type="EMBL" id="CAI0468331.1"/>
    </source>
</evidence>
<organism evidence="1 2">
    <name type="scientific">Linum tenue</name>
    <dbReference type="NCBI Taxonomy" id="586396"/>
    <lineage>
        <taxon>Eukaryota</taxon>
        <taxon>Viridiplantae</taxon>
        <taxon>Streptophyta</taxon>
        <taxon>Embryophyta</taxon>
        <taxon>Tracheophyta</taxon>
        <taxon>Spermatophyta</taxon>
        <taxon>Magnoliopsida</taxon>
        <taxon>eudicotyledons</taxon>
        <taxon>Gunneridae</taxon>
        <taxon>Pentapetalae</taxon>
        <taxon>rosids</taxon>
        <taxon>fabids</taxon>
        <taxon>Malpighiales</taxon>
        <taxon>Linaceae</taxon>
        <taxon>Linum</taxon>
    </lineage>
</organism>
<name>A0AAV0PBX4_9ROSI</name>
<gene>
    <name evidence="1" type="ORF">LITE_LOCUS37763</name>
</gene>
<protein>
    <submittedName>
        <fullName evidence="1">Uncharacterized protein</fullName>
    </submittedName>
</protein>
<dbReference type="Proteomes" id="UP001154282">
    <property type="component" value="Unassembled WGS sequence"/>
</dbReference>
<sequence>MGDCYSIEPRQYPIRSIFPPCWGSTLALALAHHHNFSYMS</sequence>
<dbReference type="EMBL" id="CAMGYJ010000008">
    <property type="protein sequence ID" value="CAI0468331.1"/>
    <property type="molecule type" value="Genomic_DNA"/>
</dbReference>
<proteinExistence type="predicted"/>
<comment type="caution">
    <text evidence="1">The sequence shown here is derived from an EMBL/GenBank/DDBJ whole genome shotgun (WGS) entry which is preliminary data.</text>
</comment>
<reference evidence="1" key="1">
    <citation type="submission" date="2022-08" db="EMBL/GenBank/DDBJ databases">
        <authorList>
            <person name="Gutierrez-Valencia J."/>
        </authorList>
    </citation>
    <scope>NUCLEOTIDE SEQUENCE</scope>
</reference>
<keyword evidence="2" id="KW-1185">Reference proteome</keyword>
<accession>A0AAV0PBX4</accession>